<evidence type="ECO:0000256" key="1">
    <source>
        <dbReference type="SAM" id="MobiDB-lite"/>
    </source>
</evidence>
<dbReference type="Proteomes" id="UP000054248">
    <property type="component" value="Unassembled WGS sequence"/>
</dbReference>
<evidence type="ECO:0000313" key="2">
    <source>
        <dbReference type="EMBL" id="KIO32317.1"/>
    </source>
</evidence>
<proteinExistence type="predicted"/>
<evidence type="ECO:0008006" key="4">
    <source>
        <dbReference type="Google" id="ProtNLM"/>
    </source>
</evidence>
<name>A0A0C3MF08_9AGAM</name>
<gene>
    <name evidence="2" type="ORF">M407DRAFT_18632</name>
</gene>
<feature type="compositionally biased region" description="Basic and acidic residues" evidence="1">
    <location>
        <begin position="25"/>
        <end position="34"/>
    </location>
</feature>
<feature type="region of interest" description="Disordered" evidence="1">
    <location>
        <begin position="109"/>
        <end position="132"/>
    </location>
</feature>
<reference evidence="2 3" key="1">
    <citation type="submission" date="2014-04" db="EMBL/GenBank/DDBJ databases">
        <authorList>
            <consortium name="DOE Joint Genome Institute"/>
            <person name="Kuo A."/>
            <person name="Girlanda M."/>
            <person name="Perotto S."/>
            <person name="Kohler A."/>
            <person name="Nagy L.G."/>
            <person name="Floudas D."/>
            <person name="Copeland A."/>
            <person name="Barry K.W."/>
            <person name="Cichocki N."/>
            <person name="Veneault-Fourrey C."/>
            <person name="LaButti K."/>
            <person name="Lindquist E.A."/>
            <person name="Lipzen A."/>
            <person name="Lundell T."/>
            <person name="Morin E."/>
            <person name="Murat C."/>
            <person name="Sun H."/>
            <person name="Tunlid A."/>
            <person name="Henrissat B."/>
            <person name="Grigoriev I.V."/>
            <person name="Hibbett D.S."/>
            <person name="Martin F."/>
            <person name="Nordberg H.P."/>
            <person name="Cantor M.N."/>
            <person name="Hua S.X."/>
        </authorList>
    </citation>
    <scope>NUCLEOTIDE SEQUENCE [LARGE SCALE GENOMIC DNA]</scope>
    <source>
        <strain evidence="2 3">MUT 4182</strain>
    </source>
</reference>
<organism evidence="2 3">
    <name type="scientific">Tulasnella calospora MUT 4182</name>
    <dbReference type="NCBI Taxonomy" id="1051891"/>
    <lineage>
        <taxon>Eukaryota</taxon>
        <taxon>Fungi</taxon>
        <taxon>Dikarya</taxon>
        <taxon>Basidiomycota</taxon>
        <taxon>Agaricomycotina</taxon>
        <taxon>Agaricomycetes</taxon>
        <taxon>Cantharellales</taxon>
        <taxon>Tulasnellaceae</taxon>
        <taxon>Tulasnella</taxon>
    </lineage>
</organism>
<dbReference type="HOGENOM" id="CLU_748398_0_0_1"/>
<protein>
    <recommendedName>
        <fullName evidence="4">BTB domain-containing protein</fullName>
    </recommendedName>
</protein>
<feature type="region of interest" description="Disordered" evidence="1">
    <location>
        <begin position="1"/>
        <end position="41"/>
    </location>
</feature>
<sequence length="370" mass="42031">MNTNPTPDQMSIDNGNDTSALARKQAAEAAERRQQGQITSPVIVSRPDHIIQHLWSKDPDFFAPVGPGNLVFLVEKTLFCIHAWDFKTISPILSGLSVLGRRAEIYATRQESSSSLDGQPISENEPPNSEANPIVLKEPATAAGFRALLKWLYPHHHDNGPLSQEDWKSLLPVAHFYQVEKAFKTAVAELDPKRYYLEPTQRLWCALAYDIPEWIRPTLAELIRSDQQLLKDQVDRLKCFHEPAFRTLIAVRATLVRHRHRLIILPPTVTHSEDCVAGSRTEHCQERWNRIWRDSCLHLISCTGWVGGMTVEVYLEDAVDQVQKLASSECLRLTLSDVNARGILWRKETQIEEQGMKDIIGPRFVLPVLE</sequence>
<evidence type="ECO:0000313" key="3">
    <source>
        <dbReference type="Proteomes" id="UP000054248"/>
    </source>
</evidence>
<feature type="compositionally biased region" description="Polar residues" evidence="1">
    <location>
        <begin position="109"/>
        <end position="131"/>
    </location>
</feature>
<dbReference type="EMBL" id="KN822955">
    <property type="protein sequence ID" value="KIO32317.1"/>
    <property type="molecule type" value="Genomic_DNA"/>
</dbReference>
<feature type="compositionally biased region" description="Polar residues" evidence="1">
    <location>
        <begin position="1"/>
        <end position="19"/>
    </location>
</feature>
<dbReference type="OrthoDB" id="2367075at2759"/>
<dbReference type="AlphaFoldDB" id="A0A0C3MF08"/>
<reference evidence="3" key="2">
    <citation type="submission" date="2015-01" db="EMBL/GenBank/DDBJ databases">
        <title>Evolutionary Origins and Diversification of the Mycorrhizal Mutualists.</title>
        <authorList>
            <consortium name="DOE Joint Genome Institute"/>
            <consortium name="Mycorrhizal Genomics Consortium"/>
            <person name="Kohler A."/>
            <person name="Kuo A."/>
            <person name="Nagy L.G."/>
            <person name="Floudas D."/>
            <person name="Copeland A."/>
            <person name="Barry K.W."/>
            <person name="Cichocki N."/>
            <person name="Veneault-Fourrey C."/>
            <person name="LaButti K."/>
            <person name="Lindquist E.A."/>
            <person name="Lipzen A."/>
            <person name="Lundell T."/>
            <person name="Morin E."/>
            <person name="Murat C."/>
            <person name="Riley R."/>
            <person name="Ohm R."/>
            <person name="Sun H."/>
            <person name="Tunlid A."/>
            <person name="Henrissat B."/>
            <person name="Grigoriev I.V."/>
            <person name="Hibbett D.S."/>
            <person name="Martin F."/>
        </authorList>
    </citation>
    <scope>NUCLEOTIDE SEQUENCE [LARGE SCALE GENOMIC DNA]</scope>
    <source>
        <strain evidence="3">MUT 4182</strain>
    </source>
</reference>
<dbReference type="STRING" id="1051891.A0A0C3MF08"/>
<keyword evidence="3" id="KW-1185">Reference proteome</keyword>
<accession>A0A0C3MF08</accession>